<dbReference type="RefSeq" id="WP_079914970.1">
    <property type="nucleotide sequence ID" value="NZ_BAABJG010000046.1"/>
</dbReference>
<comment type="similarity">
    <text evidence="1 5 6">Belongs to the universal ribosomal protein uL30 family.</text>
</comment>
<dbReference type="SUPFAM" id="SSF55129">
    <property type="entry name" value="Ribosomal protein L30p/L7e"/>
    <property type="match status" value="1"/>
</dbReference>
<organism evidence="8 9">
    <name type="scientific">Paenibacillus vulneris</name>
    <dbReference type="NCBI Taxonomy" id="1133364"/>
    <lineage>
        <taxon>Bacteria</taxon>
        <taxon>Bacillati</taxon>
        <taxon>Bacillota</taxon>
        <taxon>Bacilli</taxon>
        <taxon>Bacillales</taxon>
        <taxon>Paenibacillaceae</taxon>
        <taxon>Paenibacillus</taxon>
    </lineage>
</organism>
<gene>
    <name evidence="5 8" type="primary">rpmD</name>
    <name evidence="8" type="ORF">ACFQ4B_28130</name>
</gene>
<dbReference type="PIRSF" id="PIRSF002211">
    <property type="entry name" value="Ribosomal_L30_bac-type"/>
    <property type="match status" value="1"/>
</dbReference>
<evidence type="ECO:0000313" key="9">
    <source>
        <dbReference type="Proteomes" id="UP001597180"/>
    </source>
</evidence>
<dbReference type="HAMAP" id="MF_01371_B">
    <property type="entry name" value="Ribosomal_uL30_B"/>
    <property type="match status" value="1"/>
</dbReference>
<dbReference type="PANTHER" id="PTHR15892:SF2">
    <property type="entry name" value="LARGE RIBOSOMAL SUBUNIT PROTEIN UL30M"/>
    <property type="match status" value="1"/>
</dbReference>
<comment type="caution">
    <text evidence="8">The sequence shown here is derived from an EMBL/GenBank/DDBJ whole genome shotgun (WGS) entry which is preliminary data.</text>
</comment>
<dbReference type="InterPro" id="IPR016082">
    <property type="entry name" value="Ribosomal_uL30_ferredoxin-like"/>
</dbReference>
<evidence type="ECO:0000256" key="1">
    <source>
        <dbReference type="ARBA" id="ARBA00007594"/>
    </source>
</evidence>
<protein>
    <recommendedName>
        <fullName evidence="5">Large ribosomal subunit protein uL30</fullName>
    </recommendedName>
</protein>
<evidence type="ECO:0000256" key="2">
    <source>
        <dbReference type="ARBA" id="ARBA00011838"/>
    </source>
</evidence>
<keyword evidence="9" id="KW-1185">Reference proteome</keyword>
<keyword evidence="3 5" id="KW-0689">Ribosomal protein</keyword>
<evidence type="ECO:0000256" key="3">
    <source>
        <dbReference type="ARBA" id="ARBA00022980"/>
    </source>
</evidence>
<feature type="domain" description="Large ribosomal subunit protein uL30-like ferredoxin-like fold" evidence="7">
    <location>
        <begin position="5"/>
        <end position="55"/>
    </location>
</feature>
<accession>A0ABW3UWZ8</accession>
<sequence>MAKQLQITLKRSLIGRPEGQRRTVATLGLRKLHQTVTQQDNAAIRGMVNQVSHLVEVKEIEA</sequence>
<dbReference type="PROSITE" id="PS00634">
    <property type="entry name" value="RIBOSOMAL_L30"/>
    <property type="match status" value="1"/>
</dbReference>
<dbReference type="EMBL" id="JBHTLU010000040">
    <property type="protein sequence ID" value="MFD1223995.1"/>
    <property type="molecule type" value="Genomic_DNA"/>
</dbReference>
<keyword evidence="4 5" id="KW-0687">Ribonucleoprotein</keyword>
<dbReference type="Proteomes" id="UP001597180">
    <property type="component" value="Unassembled WGS sequence"/>
</dbReference>
<evidence type="ECO:0000259" key="7">
    <source>
        <dbReference type="Pfam" id="PF00327"/>
    </source>
</evidence>
<dbReference type="InterPro" id="IPR005996">
    <property type="entry name" value="Ribosomal_uL30_bac-type"/>
</dbReference>
<dbReference type="InterPro" id="IPR036919">
    <property type="entry name" value="Ribo_uL30_ferredoxin-like_sf"/>
</dbReference>
<evidence type="ECO:0000256" key="6">
    <source>
        <dbReference type="RuleBase" id="RU003734"/>
    </source>
</evidence>
<evidence type="ECO:0000256" key="5">
    <source>
        <dbReference type="HAMAP-Rule" id="MF_01371"/>
    </source>
</evidence>
<name>A0ABW3UWZ8_9BACL</name>
<dbReference type="NCBIfam" id="TIGR01308">
    <property type="entry name" value="rpmD_bact"/>
    <property type="match status" value="1"/>
</dbReference>
<dbReference type="PANTHER" id="PTHR15892">
    <property type="entry name" value="MITOCHONDRIAL RIBOSOMAL PROTEIN L30"/>
    <property type="match status" value="1"/>
</dbReference>
<proteinExistence type="inferred from homology"/>
<evidence type="ECO:0000313" key="8">
    <source>
        <dbReference type="EMBL" id="MFD1223995.1"/>
    </source>
</evidence>
<dbReference type="CDD" id="cd01658">
    <property type="entry name" value="Ribosomal_L30"/>
    <property type="match status" value="1"/>
</dbReference>
<dbReference type="Pfam" id="PF00327">
    <property type="entry name" value="Ribosomal_L30"/>
    <property type="match status" value="1"/>
</dbReference>
<dbReference type="InterPro" id="IPR018038">
    <property type="entry name" value="Ribosomal_uL30_CS"/>
</dbReference>
<evidence type="ECO:0000256" key="4">
    <source>
        <dbReference type="ARBA" id="ARBA00023274"/>
    </source>
</evidence>
<dbReference type="GO" id="GO:0005840">
    <property type="term" value="C:ribosome"/>
    <property type="evidence" value="ECO:0007669"/>
    <property type="project" value="UniProtKB-KW"/>
</dbReference>
<dbReference type="Gene3D" id="3.30.1390.20">
    <property type="entry name" value="Ribosomal protein L30, ferredoxin-like fold domain"/>
    <property type="match status" value="1"/>
</dbReference>
<reference evidence="9" key="1">
    <citation type="journal article" date="2019" name="Int. J. Syst. Evol. Microbiol.">
        <title>The Global Catalogue of Microorganisms (GCM) 10K type strain sequencing project: providing services to taxonomists for standard genome sequencing and annotation.</title>
        <authorList>
            <consortium name="The Broad Institute Genomics Platform"/>
            <consortium name="The Broad Institute Genome Sequencing Center for Infectious Disease"/>
            <person name="Wu L."/>
            <person name="Ma J."/>
        </authorList>
    </citation>
    <scope>NUCLEOTIDE SEQUENCE [LARGE SCALE GENOMIC DNA]</scope>
    <source>
        <strain evidence="9">CCUG 53270</strain>
    </source>
</reference>
<comment type="subunit">
    <text evidence="2 5">Part of the 50S ribosomal subunit.</text>
</comment>